<keyword evidence="1" id="KW-1133">Transmembrane helix</keyword>
<dbReference type="EMBL" id="KI925012">
    <property type="protein sequence ID" value="ETW20789.1"/>
    <property type="molecule type" value="Genomic_DNA"/>
</dbReference>
<dbReference type="PANTHER" id="PTHR36193">
    <property type="entry name" value="PHISTB DOMAIN-CONTAINING RESA-LIKE PROTEIN 1"/>
    <property type="match status" value="1"/>
</dbReference>
<dbReference type="Pfam" id="PF09687">
    <property type="entry name" value="PRESAN"/>
    <property type="match status" value="1"/>
</dbReference>
<reference evidence="3 4" key="2">
    <citation type="submission" date="2013-02" db="EMBL/GenBank/DDBJ databases">
        <title>The Genome Sequence of Plasmodium falciparum Vietnam Oak-Knoll (FVO).</title>
        <authorList>
            <consortium name="The Broad Institute Genome Sequencing Platform"/>
            <consortium name="The Broad Institute Genome Sequencing Center for Infectious Disease"/>
            <person name="Neafsey D."/>
            <person name="Cheeseman I."/>
            <person name="Volkman S."/>
            <person name="Adams J."/>
            <person name="Walker B."/>
            <person name="Young S.K."/>
            <person name="Zeng Q."/>
            <person name="Gargeya S."/>
            <person name="Fitzgerald M."/>
            <person name="Haas B."/>
            <person name="Abouelleil A."/>
            <person name="Alvarado L."/>
            <person name="Arachchi H.M."/>
            <person name="Berlin A.M."/>
            <person name="Chapman S.B."/>
            <person name="Dewar J."/>
            <person name="Goldberg J."/>
            <person name="Griggs A."/>
            <person name="Gujja S."/>
            <person name="Hansen M."/>
            <person name="Howarth C."/>
            <person name="Imamovic A."/>
            <person name="Larimer J."/>
            <person name="McCowan C."/>
            <person name="Murphy C."/>
            <person name="Neiman D."/>
            <person name="Pearson M."/>
            <person name="Priest M."/>
            <person name="Roberts A."/>
            <person name="Saif S."/>
            <person name="Shea T."/>
            <person name="Sisk P."/>
            <person name="Sykes S."/>
            <person name="Wortman J."/>
            <person name="Nusbaum C."/>
            <person name="Birren B."/>
        </authorList>
    </citation>
    <scope>NUCLEOTIDE SEQUENCE [LARGE SCALE GENOMIC DNA]</scope>
    <source>
        <strain evidence="4">Vietnam Oak-Knoll (FVO)</strain>
    </source>
</reference>
<name>A0A024VEA6_PLAFA</name>
<evidence type="ECO:0000259" key="2">
    <source>
        <dbReference type="Pfam" id="PF09687"/>
    </source>
</evidence>
<dbReference type="Proteomes" id="UP000030690">
    <property type="component" value="Unassembled WGS sequence"/>
</dbReference>
<dbReference type="AlphaFoldDB" id="A0A024VEA6"/>
<keyword evidence="1" id="KW-0812">Transmembrane</keyword>
<dbReference type="InterPro" id="IPR019111">
    <property type="entry name" value="PRESA_N"/>
</dbReference>
<dbReference type="NCBIfam" id="TIGR01639">
    <property type="entry name" value="P_fal_TIGR01639"/>
    <property type="match status" value="1"/>
</dbReference>
<feature type="transmembrane region" description="Helical" evidence="1">
    <location>
        <begin position="21"/>
        <end position="45"/>
    </location>
</feature>
<evidence type="ECO:0000256" key="1">
    <source>
        <dbReference type="SAM" id="Phobius"/>
    </source>
</evidence>
<proteinExistence type="predicted"/>
<protein>
    <recommendedName>
        <fullName evidence="2">Plasmodium RESA N-terminal domain-containing protein</fullName>
    </recommendedName>
</protein>
<feature type="domain" description="Plasmodium RESA N-terminal" evidence="2">
    <location>
        <begin position="160"/>
        <end position="283"/>
    </location>
</feature>
<dbReference type="Gene3D" id="6.10.280.180">
    <property type="entry name" value="Plasmodium RESA, N-terminal helical domain"/>
    <property type="match status" value="1"/>
</dbReference>
<evidence type="ECO:0000313" key="4">
    <source>
        <dbReference type="Proteomes" id="UP000030690"/>
    </source>
</evidence>
<reference evidence="3 4" key="1">
    <citation type="submission" date="2013-02" db="EMBL/GenBank/DDBJ databases">
        <title>The Genome Annotation of Plasmodium falciparum Vietnam Oak-Knoll (FVO).</title>
        <authorList>
            <consortium name="The Broad Institute Genome Sequencing Platform"/>
            <consortium name="The Broad Institute Genome Sequencing Center for Infectious Disease"/>
            <person name="Neafsey D."/>
            <person name="Hoffman S."/>
            <person name="Volkman S."/>
            <person name="Rosenthal P."/>
            <person name="Walker B."/>
            <person name="Young S.K."/>
            <person name="Zeng Q."/>
            <person name="Gargeya S."/>
            <person name="Fitzgerald M."/>
            <person name="Haas B."/>
            <person name="Abouelleil A."/>
            <person name="Allen A.W."/>
            <person name="Alvarado L."/>
            <person name="Arachchi H.M."/>
            <person name="Berlin A.M."/>
            <person name="Chapman S.B."/>
            <person name="Gainer-Dewar J."/>
            <person name="Goldberg J."/>
            <person name="Griggs A."/>
            <person name="Gujja S."/>
            <person name="Hansen M."/>
            <person name="Howarth C."/>
            <person name="Imamovic A."/>
            <person name="Ireland A."/>
            <person name="Larimer J."/>
            <person name="McCowan C."/>
            <person name="Murphy C."/>
            <person name="Pearson M."/>
            <person name="Poon T.W."/>
            <person name="Priest M."/>
            <person name="Roberts A."/>
            <person name="Saif S."/>
            <person name="Shea T."/>
            <person name="Sisk P."/>
            <person name="Sykes S."/>
            <person name="Wortman J."/>
            <person name="Nusbaum C."/>
            <person name="Birren B."/>
        </authorList>
    </citation>
    <scope>NUCLEOTIDE SEQUENCE [LARGE SCALE GENOMIC DNA]</scope>
    <source>
        <strain evidence="4">Vietnam Oak-Knoll (FVO)</strain>
    </source>
</reference>
<accession>A0A024VEA6</accession>
<organism evidence="3 4">
    <name type="scientific">Plasmodium falciparum Vietnam Oak-Knoll</name>
    <name type="common">FVO</name>
    <dbReference type="NCBI Taxonomy" id="1036723"/>
    <lineage>
        <taxon>Eukaryota</taxon>
        <taxon>Sar</taxon>
        <taxon>Alveolata</taxon>
        <taxon>Apicomplexa</taxon>
        <taxon>Aconoidasida</taxon>
        <taxon>Haemosporida</taxon>
        <taxon>Plasmodiidae</taxon>
        <taxon>Plasmodium</taxon>
        <taxon>Plasmodium (Laverania)</taxon>
    </lineage>
</organism>
<dbReference type="InterPro" id="IPR044885">
    <property type="entry name" value="PRESA_N_sf"/>
</dbReference>
<dbReference type="OrthoDB" id="375197at2759"/>
<gene>
    <name evidence="3" type="ORF">PFFVO_00344</name>
</gene>
<keyword evidence="1" id="KW-0472">Membrane</keyword>
<evidence type="ECO:0000313" key="3">
    <source>
        <dbReference type="EMBL" id="ETW20789.1"/>
    </source>
</evidence>
<sequence length="295" mass="35309">MILRNNYNSLIKKEELKYNKKGGFIFSTLFKIFFPLVIFALYNILIQINFKLNQNVNIPCSYNHNQKNSRQMSERLQHHHVKNITSQPLSSDLNDYSTEDEEVMNILSNNMTHNNNLTSNNSNVNQVENRTNGEHRNVLINNMDDTDEMNKINEEQYDRLSDEEINDKLDNLDESVSKKDMYIIWFNFSNNCRKKYYNMIDNVWTRFESLCSYHNIPKKILFKLWNKAYNDLICTLHNKDYISMKQFHELFDKNECSRNNYIQFIDILGESWYNLTKKMENKWNTILQGNIIKGT</sequence>
<dbReference type="PANTHER" id="PTHR36193:SF23">
    <property type="entry name" value="PHISTB DOMAIN-CONTAINING RESA-LIKE PROTEIN 1"/>
    <property type="match status" value="1"/>
</dbReference>
<dbReference type="InterPro" id="IPR006526">
    <property type="entry name" value="Export_prot_PHISTa/b/c"/>
</dbReference>